<dbReference type="EMBL" id="FODY01000002">
    <property type="protein sequence ID" value="SEO43252.1"/>
    <property type="molecule type" value="Genomic_DNA"/>
</dbReference>
<sequence length="374" mass="42403">MEKGCQIFSEPQAMQQGQVQIGVARTEEEKSDIYRFRYRIYVEEMDKLPAIQGGDALLYDELDEWGLLLYARAGHEIVGTMRVNIGTREQFSPSWQTMLSLERFQRFYGKEKKPLFSYSSKFMIAPRYRNSAISYLLPSRGYELECSQGVEFSFGLCNLYLLRLYEQFGFQRFGGHIEDAEFGLLSPFVLLVNDIAHLKAVRSPYYRLARKRTADTGSKDWFYREFTENSDIINSQLITDEGLWEYLTGRLEDRPEQIMTLLRGLSAREGQKLVGACGVVVRCPAGETIVRQGSSSYDVNVVLAGQVQARDGSVVYPGESFGTNGLLVHPRQGREITAKTDAEILVLSSLSFAKFAHNDPATAHRVIINLSQDS</sequence>
<dbReference type="STRING" id="112903.SAMN04490178_10227"/>
<evidence type="ECO:0000259" key="1">
    <source>
        <dbReference type="PROSITE" id="PS50042"/>
    </source>
</evidence>
<dbReference type="Gene3D" id="3.40.630.30">
    <property type="match status" value="1"/>
</dbReference>
<evidence type="ECO:0000313" key="2">
    <source>
        <dbReference type="EMBL" id="SEO43252.1"/>
    </source>
</evidence>
<dbReference type="InterPro" id="IPR018490">
    <property type="entry name" value="cNMP-bd_dom_sf"/>
</dbReference>
<dbReference type="SUPFAM" id="SSF51206">
    <property type="entry name" value="cAMP-binding domain-like"/>
    <property type="match status" value="1"/>
</dbReference>
<accession>A0A1H8PMQ1</accession>
<dbReference type="Proteomes" id="UP000198847">
    <property type="component" value="Unassembled WGS sequence"/>
</dbReference>
<dbReference type="InterPro" id="IPR014710">
    <property type="entry name" value="RmlC-like_jellyroll"/>
</dbReference>
<dbReference type="CDD" id="cd00038">
    <property type="entry name" value="CAP_ED"/>
    <property type="match status" value="1"/>
</dbReference>
<dbReference type="RefSeq" id="WP_245732189.1">
    <property type="nucleotide sequence ID" value="NZ_FODY01000002.1"/>
</dbReference>
<dbReference type="Gene3D" id="2.60.120.10">
    <property type="entry name" value="Jelly Rolls"/>
    <property type="match status" value="1"/>
</dbReference>
<dbReference type="PROSITE" id="PS50042">
    <property type="entry name" value="CNMP_BINDING_3"/>
    <property type="match status" value="1"/>
</dbReference>
<name>A0A1H8PMQ1_9FIRM</name>
<dbReference type="GO" id="GO:0016740">
    <property type="term" value="F:transferase activity"/>
    <property type="evidence" value="ECO:0007669"/>
    <property type="project" value="UniProtKB-KW"/>
</dbReference>
<keyword evidence="2" id="KW-0808">Transferase</keyword>
<organism evidence="2 3">
    <name type="scientific">Propionispora vibrioides</name>
    <dbReference type="NCBI Taxonomy" id="112903"/>
    <lineage>
        <taxon>Bacteria</taxon>
        <taxon>Bacillati</taxon>
        <taxon>Bacillota</taxon>
        <taxon>Negativicutes</taxon>
        <taxon>Selenomonadales</taxon>
        <taxon>Sporomusaceae</taxon>
        <taxon>Propionispora</taxon>
    </lineage>
</organism>
<dbReference type="Pfam" id="PF13444">
    <property type="entry name" value="Acetyltransf_5"/>
    <property type="match status" value="1"/>
</dbReference>
<protein>
    <submittedName>
        <fullName evidence="2">Acetyltransferase (GNAT) domain-containing protein</fullName>
    </submittedName>
</protein>
<evidence type="ECO:0000313" key="3">
    <source>
        <dbReference type="Proteomes" id="UP000198847"/>
    </source>
</evidence>
<gene>
    <name evidence="2" type="ORF">SAMN04490178_10227</name>
</gene>
<dbReference type="Pfam" id="PF00027">
    <property type="entry name" value="cNMP_binding"/>
    <property type="match status" value="1"/>
</dbReference>
<dbReference type="SUPFAM" id="SSF55729">
    <property type="entry name" value="Acyl-CoA N-acyltransferases (Nat)"/>
    <property type="match status" value="1"/>
</dbReference>
<feature type="domain" description="Cyclic nucleotide-binding" evidence="1">
    <location>
        <begin position="261"/>
        <end position="373"/>
    </location>
</feature>
<reference evidence="2 3" key="1">
    <citation type="submission" date="2016-10" db="EMBL/GenBank/DDBJ databases">
        <authorList>
            <person name="de Groot N.N."/>
        </authorList>
    </citation>
    <scope>NUCLEOTIDE SEQUENCE [LARGE SCALE GENOMIC DNA]</scope>
    <source>
        <strain evidence="2 3">DSM 13305</strain>
    </source>
</reference>
<proteinExistence type="predicted"/>
<dbReference type="SMART" id="SM00100">
    <property type="entry name" value="cNMP"/>
    <property type="match status" value="1"/>
</dbReference>
<keyword evidence="3" id="KW-1185">Reference proteome</keyword>
<dbReference type="InterPro" id="IPR000595">
    <property type="entry name" value="cNMP-bd_dom"/>
</dbReference>
<dbReference type="InterPro" id="IPR016181">
    <property type="entry name" value="Acyl_CoA_acyltransferase"/>
</dbReference>
<dbReference type="AlphaFoldDB" id="A0A1H8PMQ1"/>